<name>A0A0U2T2I2_STRGL</name>
<evidence type="ECO:0000313" key="1">
    <source>
        <dbReference type="EMBL" id="ALU95984.1"/>
    </source>
</evidence>
<sequence length="167" mass="18209">MTKRRHGVQHNRPPPGGGRRRRARLCVVLFRVGLGPVLGRRLLLLHHTARTDGRLRHTALEVTAYDARRGAWILASPADAPWFLDLLAAPLTTVQVGNRHYAVTASFPEADEAAEILARHLTDGARRARRACPAGGMAENAEARPHGRTGDLPALVRLDAAPGQRLP</sequence>
<dbReference type="Gene3D" id="2.30.110.10">
    <property type="entry name" value="Electron Transport, Fmn-binding Protein, Chain A"/>
    <property type="match status" value="1"/>
</dbReference>
<gene>
    <name evidence="1" type="ORF">WQO_23290</name>
</gene>
<dbReference type="STRING" id="1172567.WQO_23290"/>
<dbReference type="InterPro" id="IPR012349">
    <property type="entry name" value="Split_barrel_FMN-bd"/>
</dbReference>
<protein>
    <recommendedName>
        <fullName evidence="3">Nitroreductase</fullName>
    </recommendedName>
</protein>
<reference evidence="1 2" key="1">
    <citation type="journal article" date="2012" name="J. Bacteriol.">
        <title>Draft genome sequence of Streptomyces globisporus C-1027, which produces an antitumor antibiotic consisting of a nine-membered enediyne with a chromoprotein.</title>
        <authorList>
            <person name="Wang L."/>
            <person name="Wang S."/>
            <person name="He Q."/>
            <person name="Yu T."/>
            <person name="Li Q."/>
            <person name="Hong B."/>
        </authorList>
    </citation>
    <scope>NUCLEOTIDE SEQUENCE [LARGE SCALE GENOMIC DNA]</scope>
    <source>
        <strain evidence="1 2">C-1027</strain>
    </source>
</reference>
<dbReference type="InterPro" id="IPR004378">
    <property type="entry name" value="F420H2_quin_Rdtase"/>
</dbReference>
<proteinExistence type="predicted"/>
<dbReference type="Proteomes" id="UP000064183">
    <property type="component" value="Chromosome"/>
</dbReference>
<dbReference type="GO" id="GO:0016491">
    <property type="term" value="F:oxidoreductase activity"/>
    <property type="evidence" value="ECO:0007669"/>
    <property type="project" value="InterPro"/>
</dbReference>
<dbReference type="EMBL" id="CP013738">
    <property type="protein sequence ID" value="ALU95984.1"/>
    <property type="molecule type" value="Genomic_DNA"/>
</dbReference>
<dbReference type="Pfam" id="PF04075">
    <property type="entry name" value="F420H2_quin_red"/>
    <property type="match status" value="1"/>
</dbReference>
<dbReference type="GeneID" id="27785319"/>
<accession>A0A0U2T2I2</accession>
<dbReference type="KEGG" id="sgb:WQO_23290"/>
<organism evidence="1 2">
    <name type="scientific">Streptomyces globisporus C-1027</name>
    <dbReference type="NCBI Taxonomy" id="1172567"/>
    <lineage>
        <taxon>Bacteria</taxon>
        <taxon>Bacillati</taxon>
        <taxon>Actinomycetota</taxon>
        <taxon>Actinomycetes</taxon>
        <taxon>Kitasatosporales</taxon>
        <taxon>Streptomycetaceae</taxon>
        <taxon>Streptomyces</taxon>
    </lineage>
</organism>
<evidence type="ECO:0000313" key="2">
    <source>
        <dbReference type="Proteomes" id="UP000064183"/>
    </source>
</evidence>
<dbReference type="AlphaFoldDB" id="A0A0U2T2I2"/>
<evidence type="ECO:0008006" key="3">
    <source>
        <dbReference type="Google" id="ProtNLM"/>
    </source>
</evidence>
<dbReference type="RefSeq" id="WP_029182580.1">
    <property type="nucleotide sequence ID" value="NZ_CP013738.1"/>
</dbReference>